<feature type="transmembrane region" description="Helical" evidence="19">
    <location>
        <begin position="83"/>
        <end position="100"/>
    </location>
</feature>
<evidence type="ECO:0000256" key="7">
    <source>
        <dbReference type="ARBA" id="ARBA00022475"/>
    </source>
</evidence>
<evidence type="ECO:0000256" key="4">
    <source>
        <dbReference type="ARBA" id="ARBA00010561"/>
    </source>
</evidence>
<accession>A0ABU8TIW4</accession>
<evidence type="ECO:0000256" key="9">
    <source>
        <dbReference type="ARBA" id="ARBA00022679"/>
    </source>
</evidence>
<evidence type="ECO:0000256" key="17">
    <source>
        <dbReference type="ARBA" id="ARBA00048623"/>
    </source>
</evidence>
<gene>
    <name evidence="19" type="primary">cobS</name>
    <name evidence="20" type="ORF">V6575_08345</name>
</gene>
<keyword evidence="21" id="KW-1185">Reference proteome</keyword>
<evidence type="ECO:0000256" key="1">
    <source>
        <dbReference type="ARBA" id="ARBA00001946"/>
    </source>
</evidence>
<evidence type="ECO:0000256" key="8">
    <source>
        <dbReference type="ARBA" id="ARBA00022573"/>
    </source>
</evidence>
<evidence type="ECO:0000256" key="12">
    <source>
        <dbReference type="ARBA" id="ARBA00022989"/>
    </source>
</evidence>
<feature type="transmembrane region" description="Helical" evidence="19">
    <location>
        <begin position="130"/>
        <end position="153"/>
    </location>
</feature>
<comment type="catalytic activity">
    <reaction evidence="17 19">
        <text>alpha-ribazole + adenosylcob(III)inamide-GDP = adenosylcob(III)alamin + GMP + H(+)</text>
        <dbReference type="Rhea" id="RHEA:16049"/>
        <dbReference type="ChEBI" id="CHEBI:10329"/>
        <dbReference type="ChEBI" id="CHEBI:15378"/>
        <dbReference type="ChEBI" id="CHEBI:18408"/>
        <dbReference type="ChEBI" id="CHEBI:58115"/>
        <dbReference type="ChEBI" id="CHEBI:60487"/>
        <dbReference type="EC" id="2.7.8.26"/>
    </reaction>
</comment>
<comment type="caution">
    <text evidence="20">The sequence shown here is derived from an EMBL/GenBank/DDBJ whole genome shotgun (WGS) entry which is preliminary data.</text>
</comment>
<dbReference type="InterPro" id="IPR003805">
    <property type="entry name" value="CobS"/>
</dbReference>
<feature type="transmembrane region" description="Helical" evidence="19">
    <location>
        <begin position="56"/>
        <end position="77"/>
    </location>
</feature>
<keyword evidence="9 19" id="KW-0808">Transferase</keyword>
<evidence type="ECO:0000256" key="11">
    <source>
        <dbReference type="ARBA" id="ARBA00022842"/>
    </source>
</evidence>
<dbReference type="EC" id="2.7.8.26" evidence="5 19"/>
<evidence type="ECO:0000256" key="3">
    <source>
        <dbReference type="ARBA" id="ARBA00004663"/>
    </source>
</evidence>
<evidence type="ECO:0000256" key="6">
    <source>
        <dbReference type="ARBA" id="ARBA00015850"/>
    </source>
</evidence>
<evidence type="ECO:0000256" key="18">
    <source>
        <dbReference type="ARBA" id="ARBA00049504"/>
    </source>
</evidence>
<dbReference type="PANTHER" id="PTHR34148">
    <property type="entry name" value="ADENOSYLCOBINAMIDE-GDP RIBAZOLETRANSFERASE"/>
    <property type="match status" value="1"/>
</dbReference>
<comment type="cofactor">
    <cofactor evidence="1 19">
        <name>Mg(2+)</name>
        <dbReference type="ChEBI" id="CHEBI:18420"/>
    </cofactor>
</comment>
<keyword evidence="12 19" id="KW-1133">Transmembrane helix</keyword>
<dbReference type="EMBL" id="JBAKIA010000004">
    <property type="protein sequence ID" value="MEJ8474097.1"/>
    <property type="molecule type" value="Genomic_DNA"/>
</dbReference>
<name>A0ABU8TIW4_9HYPH</name>
<comment type="similarity">
    <text evidence="4 19">Belongs to the CobS family.</text>
</comment>
<evidence type="ECO:0000256" key="10">
    <source>
        <dbReference type="ARBA" id="ARBA00022692"/>
    </source>
</evidence>
<keyword evidence="11 19" id="KW-0460">Magnesium</keyword>
<keyword evidence="13 19" id="KW-0472">Membrane</keyword>
<keyword evidence="7 19" id="KW-1003">Cell membrane</keyword>
<reference evidence="20 21" key="1">
    <citation type="submission" date="2024-02" db="EMBL/GenBank/DDBJ databases">
        <title>Roseibium algae sp. nov., isolated from marine alga (Grateloupia sp.), showing potential in myo-inositol conversion.</title>
        <authorList>
            <person name="Wang Y."/>
        </authorList>
    </citation>
    <scope>NUCLEOTIDE SEQUENCE [LARGE SCALE GENOMIC DNA]</scope>
    <source>
        <strain evidence="20 21">H3510</strain>
    </source>
</reference>
<comment type="catalytic activity">
    <reaction evidence="18 19">
        <text>alpha-ribazole 5'-phosphate + adenosylcob(III)inamide-GDP = adenosylcob(III)alamin 5'-phosphate + GMP + H(+)</text>
        <dbReference type="Rhea" id="RHEA:23560"/>
        <dbReference type="ChEBI" id="CHEBI:15378"/>
        <dbReference type="ChEBI" id="CHEBI:57918"/>
        <dbReference type="ChEBI" id="CHEBI:58115"/>
        <dbReference type="ChEBI" id="CHEBI:60487"/>
        <dbReference type="ChEBI" id="CHEBI:60493"/>
        <dbReference type="EC" id="2.7.8.26"/>
    </reaction>
</comment>
<evidence type="ECO:0000256" key="13">
    <source>
        <dbReference type="ARBA" id="ARBA00023136"/>
    </source>
</evidence>
<protein>
    <recommendedName>
        <fullName evidence="6 19">Adenosylcobinamide-GDP ribazoletransferase</fullName>
        <ecNumber evidence="5 19">2.7.8.26</ecNumber>
    </recommendedName>
    <alternativeName>
        <fullName evidence="16 19">Cobalamin synthase</fullName>
    </alternativeName>
    <alternativeName>
        <fullName evidence="15 19">Cobalamin-5'-phosphate synthase</fullName>
    </alternativeName>
</protein>
<dbReference type="Pfam" id="PF02654">
    <property type="entry name" value="CobS"/>
    <property type="match status" value="1"/>
</dbReference>
<dbReference type="Proteomes" id="UP001385499">
    <property type="component" value="Unassembled WGS sequence"/>
</dbReference>
<comment type="function">
    <text evidence="14 19">Joins adenosylcobinamide-GDP and alpha-ribazole to generate adenosylcobalamin (Ado-cobalamin). Also synthesizes adenosylcobalamin 5'-phosphate from adenosylcobinamide-GDP and alpha-ribazole 5'-phosphate.</text>
</comment>
<dbReference type="HAMAP" id="MF_00719">
    <property type="entry name" value="CobS"/>
    <property type="match status" value="1"/>
</dbReference>
<keyword evidence="8 19" id="KW-0169">Cobalamin biosynthesis</keyword>
<evidence type="ECO:0000256" key="5">
    <source>
        <dbReference type="ARBA" id="ARBA00013200"/>
    </source>
</evidence>
<sequence>MDRQEEPRANGFWAAITELVADTAACVRFFSRLPLPALCRADDPARLPDFAKISRAIPLAGWIVALPAVLLGLVLGFTALPPLVTGFLVAGALAAVTGALHEDGLSDLVDGFFGGHTPVRRLEIMKDSRIGAFGAIALVISTGVRASLIAALLDRFSPLEAMTLLLGAESFSRMLIVWQWTILPSARPDGLGNKFGQPGRSAGPQACVIGAICLLPVVPTLYTTSLSITALSLALLLATASAYGIGILAKIKIGGFTGDVLGAVQQVSSLAFLIGCLSIP</sequence>
<dbReference type="RefSeq" id="WP_340273802.1">
    <property type="nucleotide sequence ID" value="NZ_JBAKIA010000004.1"/>
</dbReference>
<evidence type="ECO:0000313" key="21">
    <source>
        <dbReference type="Proteomes" id="UP001385499"/>
    </source>
</evidence>
<keyword evidence="10 19" id="KW-0812">Transmembrane</keyword>
<organism evidence="20 21">
    <name type="scientific">Roseibium algae</name>
    <dbReference type="NCBI Taxonomy" id="3123038"/>
    <lineage>
        <taxon>Bacteria</taxon>
        <taxon>Pseudomonadati</taxon>
        <taxon>Pseudomonadota</taxon>
        <taxon>Alphaproteobacteria</taxon>
        <taxon>Hyphomicrobiales</taxon>
        <taxon>Stappiaceae</taxon>
        <taxon>Roseibium</taxon>
    </lineage>
</organism>
<evidence type="ECO:0000256" key="19">
    <source>
        <dbReference type="HAMAP-Rule" id="MF_00719"/>
    </source>
</evidence>
<evidence type="ECO:0000256" key="2">
    <source>
        <dbReference type="ARBA" id="ARBA00004651"/>
    </source>
</evidence>
<evidence type="ECO:0000256" key="15">
    <source>
        <dbReference type="ARBA" id="ARBA00032605"/>
    </source>
</evidence>
<evidence type="ECO:0000313" key="20">
    <source>
        <dbReference type="EMBL" id="MEJ8474097.1"/>
    </source>
</evidence>
<evidence type="ECO:0000256" key="16">
    <source>
        <dbReference type="ARBA" id="ARBA00032853"/>
    </source>
</evidence>
<evidence type="ECO:0000256" key="14">
    <source>
        <dbReference type="ARBA" id="ARBA00025228"/>
    </source>
</evidence>
<comment type="pathway">
    <text evidence="3 19">Cofactor biosynthesis; adenosylcobalamin biosynthesis; adenosylcobalamin from cob(II)yrinate a,c-diamide: step 7/7.</text>
</comment>
<dbReference type="PANTHER" id="PTHR34148:SF1">
    <property type="entry name" value="ADENOSYLCOBINAMIDE-GDP RIBAZOLETRANSFERASE"/>
    <property type="match status" value="1"/>
</dbReference>
<proteinExistence type="inferred from homology"/>
<dbReference type="GO" id="GO:0051073">
    <property type="term" value="F:adenosylcobinamide-GDP ribazoletransferase activity"/>
    <property type="evidence" value="ECO:0007669"/>
    <property type="project" value="UniProtKB-EC"/>
</dbReference>
<feature type="transmembrane region" description="Helical" evidence="19">
    <location>
        <begin position="228"/>
        <end position="249"/>
    </location>
</feature>
<comment type="subcellular location">
    <subcellularLocation>
        <location evidence="2 19">Cell membrane</location>
        <topology evidence="2 19">Multi-pass membrane protein</topology>
    </subcellularLocation>
</comment>